<dbReference type="PANTHER" id="PTHR11012">
    <property type="entry name" value="PROTEIN KINASE-LIKE DOMAIN-CONTAINING"/>
    <property type="match status" value="1"/>
</dbReference>
<dbReference type="InterPro" id="IPR011009">
    <property type="entry name" value="Kinase-like_dom_sf"/>
</dbReference>
<dbReference type="InterPro" id="IPR004119">
    <property type="entry name" value="EcKL"/>
</dbReference>
<dbReference type="EMBL" id="GEBQ01029306">
    <property type="protein sequence ID" value="JAT10671.1"/>
    <property type="molecule type" value="Transcribed_RNA"/>
</dbReference>
<evidence type="ECO:0000313" key="2">
    <source>
        <dbReference type="EMBL" id="JAT10671.1"/>
    </source>
</evidence>
<feature type="domain" description="CHK kinase-like" evidence="1">
    <location>
        <begin position="154"/>
        <end position="349"/>
    </location>
</feature>
<reference evidence="2" key="1">
    <citation type="submission" date="2015-11" db="EMBL/GenBank/DDBJ databases">
        <title>De novo transcriptome assembly of four potential Pierce s Disease insect vectors from Arizona vineyards.</title>
        <authorList>
            <person name="Tassone E.E."/>
        </authorList>
    </citation>
    <scope>NUCLEOTIDE SEQUENCE</scope>
</reference>
<dbReference type="InterPro" id="IPR015897">
    <property type="entry name" value="CHK_kinase-like"/>
</dbReference>
<evidence type="ECO:0000259" key="1">
    <source>
        <dbReference type="SMART" id="SM00587"/>
    </source>
</evidence>
<dbReference type="EMBL" id="GEBQ01027589">
    <property type="protein sequence ID" value="JAT12388.1"/>
    <property type="molecule type" value="Transcribed_RNA"/>
</dbReference>
<organism evidence="2">
    <name type="scientific">Graphocephala atropunctata</name>
    <dbReference type="NCBI Taxonomy" id="36148"/>
    <lineage>
        <taxon>Eukaryota</taxon>
        <taxon>Metazoa</taxon>
        <taxon>Ecdysozoa</taxon>
        <taxon>Arthropoda</taxon>
        <taxon>Hexapoda</taxon>
        <taxon>Insecta</taxon>
        <taxon>Pterygota</taxon>
        <taxon>Neoptera</taxon>
        <taxon>Paraneoptera</taxon>
        <taxon>Hemiptera</taxon>
        <taxon>Auchenorrhyncha</taxon>
        <taxon>Membracoidea</taxon>
        <taxon>Cicadellidae</taxon>
        <taxon>Cicadellinae</taxon>
        <taxon>Cicadellini</taxon>
        <taxon>Graphocephala</taxon>
    </lineage>
</organism>
<dbReference type="SUPFAM" id="SSF56112">
    <property type="entry name" value="Protein kinase-like (PK-like)"/>
    <property type="match status" value="1"/>
</dbReference>
<accession>A0A1B6KGV2</accession>
<dbReference type="AlphaFoldDB" id="A0A1B6KGV2"/>
<evidence type="ECO:0000313" key="3">
    <source>
        <dbReference type="EMBL" id="JAT12388.1"/>
    </source>
</evidence>
<proteinExistence type="predicted"/>
<dbReference type="PANTHER" id="PTHR11012:SF56">
    <property type="entry name" value="CHK KINASE-LIKE DOMAIN-CONTAINING PROTEIN-RELATED"/>
    <property type="match status" value="1"/>
</dbReference>
<protein>
    <recommendedName>
        <fullName evidence="1">CHK kinase-like domain-containing protein</fullName>
    </recommendedName>
</protein>
<dbReference type="Pfam" id="PF02958">
    <property type="entry name" value="EcKL"/>
    <property type="match status" value="1"/>
</dbReference>
<dbReference type="Gene3D" id="3.90.1200.10">
    <property type="match status" value="1"/>
</dbReference>
<sequence>PTLIICYNFVNILSKKLLYCQNYCNTSVKIMAHELPSWLDEKFAAASLQGGEDKEPKVTILNFQVSPAVALGENYQSNIHRLQVEYSIGDSAKQSIFLLSKSPVTHGFVASIQDKFDPFTREQTVYNELLPKLQEKVNYQFGPRSFYSPVEKVLVLEDLKKEGYTMCERVKQLDFAHCQQVMKTIAKFHASSVAVQHEHPKFVERISEEYMYRDDSPIGGFVKMMAGPIMLMVCDILKNRKGCEKYADLIVSRMGNIWSSAVERFKPKAKGLNVLTHGDLWMNNILFKYNDSGEIINVKFIDYPVIRYTTPATDLAYFIWSSANEEVRENRLEELCKTYLETLNSTLEQIGCGERLDEEELKEDLRSLKDWLLFLICQFVPVVLSDPADAIDASDLTEEDIKNPQAMFIKTLQGKTFQAALPTIMRQYEAWLA</sequence>
<feature type="non-terminal residue" evidence="2">
    <location>
        <position position="1"/>
    </location>
</feature>
<gene>
    <name evidence="2" type="ORF">g.44201</name>
    <name evidence="3" type="ORF">g.44204</name>
</gene>
<dbReference type="SMART" id="SM00587">
    <property type="entry name" value="CHK"/>
    <property type="match status" value="1"/>
</dbReference>
<name>A0A1B6KGV2_9HEMI</name>